<organism evidence="2 3">
    <name type="scientific">Sphingobacterium mizutaii</name>
    <dbReference type="NCBI Taxonomy" id="1010"/>
    <lineage>
        <taxon>Bacteria</taxon>
        <taxon>Pseudomonadati</taxon>
        <taxon>Bacteroidota</taxon>
        <taxon>Sphingobacteriia</taxon>
        <taxon>Sphingobacteriales</taxon>
        <taxon>Sphingobacteriaceae</taxon>
        <taxon>Sphingobacterium</taxon>
    </lineage>
</organism>
<evidence type="ECO:0000313" key="3">
    <source>
        <dbReference type="Proteomes" id="UP000215355"/>
    </source>
</evidence>
<feature type="signal peptide" evidence="1">
    <location>
        <begin position="1"/>
        <end position="25"/>
    </location>
</feature>
<evidence type="ECO:0000313" key="2">
    <source>
        <dbReference type="EMBL" id="SNV48001.1"/>
    </source>
</evidence>
<evidence type="ECO:0000256" key="1">
    <source>
        <dbReference type="SAM" id="SignalP"/>
    </source>
</evidence>
<accession>A0AAJ4XC19</accession>
<reference evidence="2 3" key="1">
    <citation type="submission" date="2017-06" db="EMBL/GenBank/DDBJ databases">
        <authorList>
            <consortium name="Pathogen Informatics"/>
        </authorList>
    </citation>
    <scope>NUCLEOTIDE SEQUENCE [LARGE SCALE GENOMIC DNA]</scope>
    <source>
        <strain evidence="2 3">NCTC12149</strain>
    </source>
</reference>
<feature type="chain" id="PRO_5042536049" evidence="1">
    <location>
        <begin position="26"/>
        <end position="246"/>
    </location>
</feature>
<gene>
    <name evidence="2" type="ORF">SAMEA4412673_01465</name>
</gene>
<dbReference type="KEGG" id="smiz:4412673_01465"/>
<name>A0AAJ4XC19_9SPHI</name>
<dbReference type="EMBL" id="LT906468">
    <property type="protein sequence ID" value="SNV48001.1"/>
    <property type="molecule type" value="Genomic_DNA"/>
</dbReference>
<dbReference type="AlphaFoldDB" id="A0AAJ4XC19"/>
<protein>
    <submittedName>
        <fullName evidence="2">TonB-linked outer membrane protein, SusC/RagA family</fullName>
    </submittedName>
</protein>
<dbReference type="Proteomes" id="UP000215355">
    <property type="component" value="Chromosome 1"/>
</dbReference>
<keyword evidence="1" id="KW-0732">Signal</keyword>
<dbReference type="RefSeq" id="WP_093095365.1">
    <property type="nucleotide sequence ID" value="NZ_FNGK01000001.1"/>
</dbReference>
<sequence length="246" mass="28374">MKVFPFLHKICIILASLISPLFSLGQVKSADLEFLRIAELEYSNDSLFLWQQIRPNLGRMDSTSGTYHKLALSNKEKTKFLKFIDKTKLLNIQSNSKEKTGYFPFEITYQTAGQKHKISSYEPGMSEAELESFHKYLEGIETVVDKRQAKESFLMTLSDGEYQLKTSHRYQLKIGPSGWDAWEKKQDQINRIDVPLLIVNGKEEDYTRFERSNPKKIKSFEILNQNKADSLYGDRAKNGVAIITTK</sequence>
<proteinExistence type="predicted"/>